<dbReference type="AlphaFoldDB" id="A0A371CKA0"/>
<sequence>MKENDSGMPSEKCWWWSYGKYTTHPPFQPFISTKEFLDNLAGLVQNAAVLRTKVQMSAMLPALLHQLDPWFFAPLSFINERAADLLRGKDTPAFETWFALGDGGLHAVLETMDMLYATLRHGIPADILPMSKQTEILRKLHELTRSTLTVLTHFRAMVGREQWAPAGGFRDFLSVYQQSRSDLLREATLDDWLKSGLEDIAEDVEEREPEELKQAFTEAFGDSSDDALMTQPFATLGGEYGLAGFVERIVIPFLDNPPPSKYDSRYEKSFEVLATCLEALTHKLRKFGKKKSNANKRSNTDQKESAKAKKSKSTGKPTVRY</sequence>
<dbReference type="OrthoDB" id="3067341at2759"/>
<feature type="compositionally biased region" description="Basic and acidic residues" evidence="1">
    <location>
        <begin position="298"/>
        <end position="307"/>
    </location>
</feature>
<feature type="region of interest" description="Disordered" evidence="1">
    <location>
        <begin position="288"/>
        <end position="321"/>
    </location>
</feature>
<protein>
    <submittedName>
        <fullName evidence="2">Uncharacterized protein</fullName>
    </submittedName>
</protein>
<gene>
    <name evidence="2" type="ORF">OH76DRAFT_310443</name>
</gene>
<evidence type="ECO:0000313" key="2">
    <source>
        <dbReference type="EMBL" id="RDX40703.1"/>
    </source>
</evidence>
<accession>A0A371CKA0</accession>
<name>A0A371CKA0_9APHY</name>
<evidence type="ECO:0000256" key="1">
    <source>
        <dbReference type="SAM" id="MobiDB-lite"/>
    </source>
</evidence>
<proteinExistence type="predicted"/>
<keyword evidence="3" id="KW-1185">Reference proteome</keyword>
<dbReference type="EMBL" id="KZ857541">
    <property type="protein sequence ID" value="RDX40703.1"/>
    <property type="molecule type" value="Genomic_DNA"/>
</dbReference>
<reference evidence="2 3" key="1">
    <citation type="journal article" date="2018" name="Biotechnol. Biofuels">
        <title>Integrative visual omics of the white-rot fungus Polyporus brumalis exposes the biotechnological potential of its oxidative enzymes for delignifying raw plant biomass.</title>
        <authorList>
            <person name="Miyauchi S."/>
            <person name="Rancon A."/>
            <person name="Drula E."/>
            <person name="Hage H."/>
            <person name="Chaduli D."/>
            <person name="Favel A."/>
            <person name="Grisel S."/>
            <person name="Henrissat B."/>
            <person name="Herpoel-Gimbert I."/>
            <person name="Ruiz-Duenas F.J."/>
            <person name="Chevret D."/>
            <person name="Hainaut M."/>
            <person name="Lin J."/>
            <person name="Wang M."/>
            <person name="Pangilinan J."/>
            <person name="Lipzen A."/>
            <person name="Lesage-Meessen L."/>
            <person name="Navarro D."/>
            <person name="Riley R."/>
            <person name="Grigoriev I.V."/>
            <person name="Zhou S."/>
            <person name="Raouche S."/>
            <person name="Rosso M.N."/>
        </authorList>
    </citation>
    <scope>NUCLEOTIDE SEQUENCE [LARGE SCALE GENOMIC DNA]</scope>
    <source>
        <strain evidence="2 3">BRFM 1820</strain>
    </source>
</reference>
<evidence type="ECO:0000313" key="3">
    <source>
        <dbReference type="Proteomes" id="UP000256964"/>
    </source>
</evidence>
<organism evidence="2 3">
    <name type="scientific">Lentinus brumalis</name>
    <dbReference type="NCBI Taxonomy" id="2498619"/>
    <lineage>
        <taxon>Eukaryota</taxon>
        <taxon>Fungi</taxon>
        <taxon>Dikarya</taxon>
        <taxon>Basidiomycota</taxon>
        <taxon>Agaricomycotina</taxon>
        <taxon>Agaricomycetes</taxon>
        <taxon>Polyporales</taxon>
        <taxon>Polyporaceae</taxon>
        <taxon>Lentinus</taxon>
    </lineage>
</organism>
<dbReference type="Proteomes" id="UP000256964">
    <property type="component" value="Unassembled WGS sequence"/>
</dbReference>